<organism evidence="2 3">
    <name type="scientific">Micromonospora citrea</name>
    <dbReference type="NCBI Taxonomy" id="47855"/>
    <lineage>
        <taxon>Bacteria</taxon>
        <taxon>Bacillati</taxon>
        <taxon>Actinomycetota</taxon>
        <taxon>Actinomycetes</taxon>
        <taxon>Micromonosporales</taxon>
        <taxon>Micromonosporaceae</taxon>
        <taxon>Micromonospora</taxon>
    </lineage>
</organism>
<dbReference type="RefSeq" id="WP_141721483.1">
    <property type="nucleotide sequence ID" value="NZ_FMHZ01000002.1"/>
</dbReference>
<sequence>MGEVLPMPRLGDLFTDTRGGGDRTMRVSWHPERDAVVLSLWAGTVCRGSFRMAVDDLPRLLSLLAEITTVAAPPACSAPGGPPAPDAAAGPSAASPGEQTGEIRGPAGHRLLPIVPAPRVA</sequence>
<dbReference type="Proteomes" id="UP000199001">
    <property type="component" value="Unassembled WGS sequence"/>
</dbReference>
<keyword evidence="3" id="KW-1185">Reference proteome</keyword>
<feature type="compositionally biased region" description="Low complexity" evidence="1">
    <location>
        <begin position="86"/>
        <end position="97"/>
    </location>
</feature>
<proteinExistence type="predicted"/>
<feature type="region of interest" description="Disordered" evidence="1">
    <location>
        <begin position="73"/>
        <end position="121"/>
    </location>
</feature>
<evidence type="ECO:0000256" key="1">
    <source>
        <dbReference type="SAM" id="MobiDB-lite"/>
    </source>
</evidence>
<name>A0A1C6TR64_9ACTN</name>
<accession>A0A1C6TR64</accession>
<gene>
    <name evidence="2" type="ORF">GA0070606_0157</name>
</gene>
<evidence type="ECO:0000313" key="2">
    <source>
        <dbReference type="EMBL" id="SCL44143.1"/>
    </source>
</evidence>
<dbReference type="AlphaFoldDB" id="A0A1C6TR64"/>
<dbReference type="STRING" id="47855.GA0070606_0157"/>
<evidence type="ECO:0000313" key="3">
    <source>
        <dbReference type="Proteomes" id="UP000199001"/>
    </source>
</evidence>
<reference evidence="3" key="1">
    <citation type="submission" date="2016-06" db="EMBL/GenBank/DDBJ databases">
        <authorList>
            <person name="Varghese N."/>
            <person name="Submissions Spin"/>
        </authorList>
    </citation>
    <scope>NUCLEOTIDE SEQUENCE [LARGE SCALE GENOMIC DNA]</scope>
    <source>
        <strain evidence="3">DSM 43903</strain>
    </source>
</reference>
<dbReference type="EMBL" id="FMHZ01000002">
    <property type="protein sequence ID" value="SCL44143.1"/>
    <property type="molecule type" value="Genomic_DNA"/>
</dbReference>
<dbReference type="OrthoDB" id="5193143at2"/>
<protein>
    <submittedName>
        <fullName evidence="2">Uncharacterized protein</fullName>
    </submittedName>
</protein>